<feature type="chain" id="PRO_5003003622" evidence="1">
    <location>
        <begin position="24"/>
        <end position="67"/>
    </location>
</feature>
<reference evidence="2" key="2">
    <citation type="journal article" date="2013" name="Ticks Tick Borne Dis.">
        <title>Proteome of Rhipicephalus sanguineus tick saliva induced by the secretagogues pilocarpine and dopamine.</title>
        <authorList>
            <person name="Oliveira C.J."/>
            <person name="Anatriello E."/>
            <person name="de Miranda-Santos I.K."/>
            <person name="Francischetti I.M."/>
            <person name="Sa-Nunes A."/>
            <person name="Ferreira B.R."/>
            <person name="Ribeiro J.M."/>
        </authorList>
    </citation>
    <scope>NUCLEOTIDE SEQUENCE</scope>
    <source>
        <tissue evidence="2">Salivary glands</tissue>
    </source>
</reference>
<keyword evidence="1" id="KW-0732">Signal</keyword>
<dbReference type="EMBL" id="EZ406099">
    <property type="protein sequence ID" value="ACX53898.1"/>
    <property type="molecule type" value="mRNA"/>
</dbReference>
<accession>C9W1F1</accession>
<evidence type="ECO:0000313" key="2">
    <source>
        <dbReference type="EMBL" id="ACX53898.1"/>
    </source>
</evidence>
<reference evidence="2" key="1">
    <citation type="journal article" date="2010" name="BMC Genomics">
        <title>An insight into the sialotranscriptome of the brown dog tick, Rhipicephalus sanguineus.</title>
        <authorList>
            <person name="Anatriello E."/>
            <person name="Ribeiro J.M."/>
            <person name="de Miranda-Santos I.K."/>
            <person name="Brandao L.G."/>
            <person name="Anderson J.M."/>
            <person name="Valenzuela J.G."/>
            <person name="Maruyama S.R."/>
            <person name="Silva J.S."/>
            <person name="Ferreira B.R."/>
        </authorList>
    </citation>
    <scope>NUCLEOTIDE SEQUENCE</scope>
    <source>
        <tissue evidence="2">Salivary glands</tissue>
    </source>
</reference>
<protein>
    <submittedName>
        <fullName evidence="2">Hypothetical secreted peptide</fullName>
    </submittedName>
</protein>
<dbReference type="AlphaFoldDB" id="C9W1F1"/>
<evidence type="ECO:0000256" key="1">
    <source>
        <dbReference type="SAM" id="SignalP"/>
    </source>
</evidence>
<proteinExistence type="evidence at transcript level"/>
<name>C9W1F1_RHISA</name>
<sequence length="67" mass="7050">MKAAYLLTLTALLILATSMGVQGWSHISEGKNPCDCESPEAQQACPHGHCACWPKGDTPGGPKCIPK</sequence>
<feature type="signal peptide" evidence="1">
    <location>
        <begin position="1"/>
        <end position="23"/>
    </location>
</feature>
<organism evidence="2">
    <name type="scientific">Rhipicephalus sanguineus</name>
    <name type="common">Brown dog tick</name>
    <name type="synonym">Ixodes sanguineus</name>
    <dbReference type="NCBI Taxonomy" id="34632"/>
    <lineage>
        <taxon>Eukaryota</taxon>
        <taxon>Metazoa</taxon>
        <taxon>Ecdysozoa</taxon>
        <taxon>Arthropoda</taxon>
        <taxon>Chelicerata</taxon>
        <taxon>Arachnida</taxon>
        <taxon>Acari</taxon>
        <taxon>Parasitiformes</taxon>
        <taxon>Ixodida</taxon>
        <taxon>Ixodoidea</taxon>
        <taxon>Ixodidae</taxon>
        <taxon>Rhipicephalinae</taxon>
        <taxon>Rhipicephalus</taxon>
        <taxon>Rhipicephalus</taxon>
    </lineage>
</organism>